<keyword evidence="2 7" id="KW-0813">Transport</keyword>
<dbReference type="CDD" id="cd06261">
    <property type="entry name" value="TM_PBP2"/>
    <property type="match status" value="1"/>
</dbReference>
<comment type="subcellular location">
    <subcellularLocation>
        <location evidence="1 7">Cell membrane</location>
        <topology evidence="1 7">Multi-pass membrane protein</topology>
    </subcellularLocation>
</comment>
<keyword evidence="6 7" id="KW-0472">Membrane</keyword>
<evidence type="ECO:0000256" key="7">
    <source>
        <dbReference type="RuleBase" id="RU363032"/>
    </source>
</evidence>
<protein>
    <submittedName>
        <fullName evidence="9">ABC transporter permease</fullName>
    </submittedName>
</protein>
<dbReference type="GO" id="GO:0055085">
    <property type="term" value="P:transmembrane transport"/>
    <property type="evidence" value="ECO:0007669"/>
    <property type="project" value="InterPro"/>
</dbReference>
<keyword evidence="4 7" id="KW-0812">Transmembrane</keyword>
<dbReference type="GO" id="GO:0005886">
    <property type="term" value="C:plasma membrane"/>
    <property type="evidence" value="ECO:0007669"/>
    <property type="project" value="UniProtKB-SubCell"/>
</dbReference>
<dbReference type="EMBL" id="BMES01000001">
    <property type="protein sequence ID" value="GGH11822.1"/>
    <property type="molecule type" value="Genomic_DNA"/>
</dbReference>
<feature type="domain" description="ABC transmembrane type-1" evidence="8">
    <location>
        <begin position="112"/>
        <end position="327"/>
    </location>
</feature>
<evidence type="ECO:0000256" key="4">
    <source>
        <dbReference type="ARBA" id="ARBA00022692"/>
    </source>
</evidence>
<dbReference type="AlphaFoldDB" id="A0A917I4G3"/>
<sequence length="342" mass="37302">MAIALYILRRAVTMLLTLVAISALVFVVIKLPPGDYLSNQIAELRSQGDPAAAAKAEFLRAQYGLDRPVWEQYLIWIGAWSGPNGFSGLLQGDWGWSFEFQRPVNEVVGGALGLTLLVNVAVVIFVHVIAIPIAIYSATRQYSWGDYAATLLGYIGLATPNFLLALILLFYLNRWFGISIGGMMDARYDGEPMSMAKLGSIGSHLIAPVVVIGLSGTAAMIRRMRANLLDELQKQYTITAKAKGMRPMPALIKYPFRMALNPFVADIGNLLPHLISGSVLVSLVLSLPTVGPVLLQALKQQDQFLAGFILMFVAVLTVVGMLLSDLLLATIDPRIRFGGRKR</sequence>
<feature type="transmembrane region" description="Helical" evidence="7">
    <location>
        <begin position="201"/>
        <end position="221"/>
    </location>
</feature>
<dbReference type="PROSITE" id="PS50928">
    <property type="entry name" value="ABC_TM1"/>
    <property type="match status" value="1"/>
</dbReference>
<dbReference type="InterPro" id="IPR035906">
    <property type="entry name" value="MetI-like_sf"/>
</dbReference>
<feature type="transmembrane region" description="Helical" evidence="7">
    <location>
        <begin position="12"/>
        <end position="29"/>
    </location>
</feature>
<dbReference type="Pfam" id="PF19300">
    <property type="entry name" value="BPD_transp_1_N"/>
    <property type="match status" value="1"/>
</dbReference>
<dbReference type="Proteomes" id="UP000603912">
    <property type="component" value="Unassembled WGS sequence"/>
</dbReference>
<comment type="caution">
    <text evidence="9">The sequence shown here is derived from an EMBL/GenBank/DDBJ whole genome shotgun (WGS) entry which is preliminary data.</text>
</comment>
<feature type="transmembrane region" description="Helical" evidence="7">
    <location>
        <begin position="305"/>
        <end position="331"/>
    </location>
</feature>
<proteinExistence type="inferred from homology"/>
<accession>A0A917I4G3</accession>
<dbReference type="Pfam" id="PF00528">
    <property type="entry name" value="BPD_transp_1"/>
    <property type="match status" value="1"/>
</dbReference>
<keyword evidence="10" id="KW-1185">Reference proteome</keyword>
<dbReference type="PANTHER" id="PTHR30465:SF43">
    <property type="entry name" value="OLIGOPEPTIDE ABC TRANSPORTER, PERMEASE PROTEIN"/>
    <property type="match status" value="1"/>
</dbReference>
<dbReference type="SUPFAM" id="SSF161098">
    <property type="entry name" value="MetI-like"/>
    <property type="match status" value="1"/>
</dbReference>
<evidence type="ECO:0000256" key="3">
    <source>
        <dbReference type="ARBA" id="ARBA00022475"/>
    </source>
</evidence>
<reference evidence="9" key="1">
    <citation type="journal article" date="2014" name="Int. J. Syst. Evol. Microbiol.">
        <title>Complete genome sequence of Corynebacterium casei LMG S-19264T (=DSM 44701T), isolated from a smear-ripened cheese.</title>
        <authorList>
            <consortium name="US DOE Joint Genome Institute (JGI-PGF)"/>
            <person name="Walter F."/>
            <person name="Albersmeier A."/>
            <person name="Kalinowski J."/>
            <person name="Ruckert C."/>
        </authorList>
    </citation>
    <scope>NUCLEOTIDE SEQUENCE</scope>
    <source>
        <strain evidence="9">CGMCC 1.12214</strain>
    </source>
</reference>
<dbReference type="Gene3D" id="1.10.3720.10">
    <property type="entry name" value="MetI-like"/>
    <property type="match status" value="1"/>
</dbReference>
<evidence type="ECO:0000313" key="9">
    <source>
        <dbReference type="EMBL" id="GGH11822.1"/>
    </source>
</evidence>
<dbReference type="PANTHER" id="PTHR30465">
    <property type="entry name" value="INNER MEMBRANE ABC TRANSPORTER"/>
    <property type="match status" value="1"/>
</dbReference>
<evidence type="ECO:0000256" key="1">
    <source>
        <dbReference type="ARBA" id="ARBA00004651"/>
    </source>
</evidence>
<keyword evidence="3" id="KW-1003">Cell membrane</keyword>
<feature type="transmembrane region" description="Helical" evidence="7">
    <location>
        <begin position="147"/>
        <end position="172"/>
    </location>
</feature>
<evidence type="ECO:0000256" key="6">
    <source>
        <dbReference type="ARBA" id="ARBA00023136"/>
    </source>
</evidence>
<dbReference type="InterPro" id="IPR045621">
    <property type="entry name" value="BPD_transp_1_N"/>
</dbReference>
<feature type="transmembrane region" description="Helical" evidence="7">
    <location>
        <begin position="111"/>
        <end position="135"/>
    </location>
</feature>
<feature type="transmembrane region" description="Helical" evidence="7">
    <location>
        <begin position="263"/>
        <end position="285"/>
    </location>
</feature>
<dbReference type="InterPro" id="IPR000515">
    <property type="entry name" value="MetI-like"/>
</dbReference>
<evidence type="ECO:0000256" key="5">
    <source>
        <dbReference type="ARBA" id="ARBA00022989"/>
    </source>
</evidence>
<gene>
    <name evidence="9" type="ORF">GCM10007036_09160</name>
</gene>
<reference evidence="9" key="2">
    <citation type="submission" date="2020-09" db="EMBL/GenBank/DDBJ databases">
        <authorList>
            <person name="Sun Q."/>
            <person name="Zhou Y."/>
        </authorList>
    </citation>
    <scope>NUCLEOTIDE SEQUENCE</scope>
    <source>
        <strain evidence="9">CGMCC 1.12214</strain>
    </source>
</reference>
<name>A0A917I4G3_9HYPH</name>
<comment type="similarity">
    <text evidence="7">Belongs to the binding-protein-dependent transport system permease family.</text>
</comment>
<evidence type="ECO:0000259" key="8">
    <source>
        <dbReference type="PROSITE" id="PS50928"/>
    </source>
</evidence>
<keyword evidence="5 7" id="KW-1133">Transmembrane helix</keyword>
<evidence type="ECO:0000313" key="10">
    <source>
        <dbReference type="Proteomes" id="UP000603912"/>
    </source>
</evidence>
<organism evidence="9 10">
    <name type="scientific">Alsobacter metallidurans</name>
    <dbReference type="NCBI Taxonomy" id="340221"/>
    <lineage>
        <taxon>Bacteria</taxon>
        <taxon>Pseudomonadati</taxon>
        <taxon>Pseudomonadota</taxon>
        <taxon>Alphaproteobacteria</taxon>
        <taxon>Hyphomicrobiales</taxon>
        <taxon>Alsobacteraceae</taxon>
        <taxon>Alsobacter</taxon>
    </lineage>
</organism>
<evidence type="ECO:0000256" key="2">
    <source>
        <dbReference type="ARBA" id="ARBA00022448"/>
    </source>
</evidence>